<evidence type="ECO:0000256" key="8">
    <source>
        <dbReference type="ARBA" id="ARBA00037868"/>
    </source>
</evidence>
<organism evidence="11 12">
    <name type="scientific">Pristionchus fissidentatus</name>
    <dbReference type="NCBI Taxonomy" id="1538716"/>
    <lineage>
        <taxon>Eukaryota</taxon>
        <taxon>Metazoa</taxon>
        <taxon>Ecdysozoa</taxon>
        <taxon>Nematoda</taxon>
        <taxon>Chromadorea</taxon>
        <taxon>Rhabditida</taxon>
        <taxon>Rhabditina</taxon>
        <taxon>Diplogasteromorpha</taxon>
        <taxon>Diplogasteroidea</taxon>
        <taxon>Neodiplogasteridae</taxon>
        <taxon>Pristionchus</taxon>
    </lineage>
</organism>
<name>A0AAV5VQJ8_9BILA</name>
<dbReference type="Gene3D" id="3.10.20.90">
    <property type="entry name" value="Phosphatidylinositol 3-kinase Catalytic Subunit, Chain A, domain 1"/>
    <property type="match status" value="1"/>
</dbReference>
<dbReference type="PANTHER" id="PTHR10969">
    <property type="entry name" value="MICROTUBULE-ASSOCIATED PROTEINS 1A/1B LIGHT CHAIN 3-RELATED"/>
    <property type="match status" value="1"/>
</dbReference>
<dbReference type="SUPFAM" id="SSF54236">
    <property type="entry name" value="Ubiquitin-like"/>
    <property type="match status" value="1"/>
</dbReference>
<dbReference type="GO" id="GO:0031410">
    <property type="term" value="C:cytoplasmic vesicle"/>
    <property type="evidence" value="ECO:0007669"/>
    <property type="project" value="UniProtKB-KW"/>
</dbReference>
<evidence type="ECO:0000256" key="9">
    <source>
        <dbReference type="PIRSR" id="PIRSR604241-50"/>
    </source>
</evidence>
<dbReference type="Pfam" id="PF02991">
    <property type="entry name" value="ATG8"/>
    <property type="match status" value="1"/>
</dbReference>
<gene>
    <name evidence="11" type="ORF">PFISCL1PPCAC_11905</name>
</gene>
<dbReference type="GO" id="GO:0016236">
    <property type="term" value="P:macroautophagy"/>
    <property type="evidence" value="ECO:0007669"/>
    <property type="project" value="UniProtKB-ARBA"/>
</dbReference>
<dbReference type="AlphaFoldDB" id="A0AAV5VQJ8"/>
<accession>A0AAV5VQJ8</accession>
<keyword evidence="5" id="KW-0472">Membrane</keyword>
<evidence type="ECO:0000256" key="3">
    <source>
        <dbReference type="ARBA" id="ARBA00022490"/>
    </source>
</evidence>
<dbReference type="FunFam" id="3.10.20.90:FF:000149">
    <property type="entry name" value="microtubule-associated proteins 1A/1B light chain 3C"/>
    <property type="match status" value="1"/>
</dbReference>
<evidence type="ECO:0000256" key="6">
    <source>
        <dbReference type="ARBA" id="ARBA00023288"/>
    </source>
</evidence>
<dbReference type="EMBL" id="BTSY01000003">
    <property type="protein sequence ID" value="GMT20608.1"/>
    <property type="molecule type" value="Genomic_DNA"/>
</dbReference>
<proteinExistence type="inferred from homology"/>
<keyword evidence="6 9" id="KW-0449">Lipoprotein</keyword>
<evidence type="ECO:0000256" key="1">
    <source>
        <dbReference type="ARBA" id="ARBA00004419"/>
    </source>
</evidence>
<feature type="lipid moiety-binding region" description="Phosphatidylserine amidated glycine; alternate" evidence="9">
    <location>
        <position position="161"/>
    </location>
</feature>
<reference evidence="11" key="1">
    <citation type="submission" date="2023-10" db="EMBL/GenBank/DDBJ databases">
        <title>Genome assembly of Pristionchus species.</title>
        <authorList>
            <person name="Yoshida K."/>
            <person name="Sommer R.J."/>
        </authorList>
    </citation>
    <scope>NUCLEOTIDE SEQUENCE</scope>
    <source>
        <strain evidence="11">RS5133</strain>
    </source>
</reference>
<protein>
    <submittedName>
        <fullName evidence="11">Uncharacterized protein</fullName>
    </submittedName>
</protein>
<evidence type="ECO:0000256" key="10">
    <source>
        <dbReference type="RuleBase" id="RU004384"/>
    </source>
</evidence>
<dbReference type="GO" id="GO:0005776">
    <property type="term" value="C:autophagosome"/>
    <property type="evidence" value="ECO:0007669"/>
    <property type="project" value="UniProtKB-SubCell"/>
</dbReference>
<dbReference type="GO" id="GO:0012505">
    <property type="term" value="C:endomembrane system"/>
    <property type="evidence" value="ECO:0007669"/>
    <property type="project" value="UniProtKB-SubCell"/>
</dbReference>
<comment type="similarity">
    <text evidence="2 10">Belongs to the ATG8 family.</text>
</comment>
<feature type="non-terminal residue" evidence="11">
    <location>
        <position position="1"/>
    </location>
</feature>
<evidence type="ECO:0000256" key="5">
    <source>
        <dbReference type="ARBA" id="ARBA00023136"/>
    </source>
</evidence>
<evidence type="ECO:0000313" key="11">
    <source>
        <dbReference type="EMBL" id="GMT20608.1"/>
    </source>
</evidence>
<dbReference type="InterPro" id="IPR029071">
    <property type="entry name" value="Ubiquitin-like_domsf"/>
</dbReference>
<evidence type="ECO:0000256" key="2">
    <source>
        <dbReference type="ARBA" id="ARBA00007293"/>
    </source>
</evidence>
<keyword evidence="7" id="KW-0968">Cytoplasmic vesicle</keyword>
<dbReference type="GO" id="GO:0006950">
    <property type="term" value="P:response to stress"/>
    <property type="evidence" value="ECO:0007669"/>
    <property type="project" value="UniProtKB-ARBA"/>
</dbReference>
<keyword evidence="4 10" id="KW-0072">Autophagy</keyword>
<sequence length="161" mass="18776">FFSVPSLSPFASRRFYTCFRNLTDWCLNMLQMFMRVQPNTLSGAVPSFKERRPFRARKNDADGIRRQQPHKVPLIVERFDGERSLPRIDSCKFLVADHTTIAELMFIVRRRLELHPEQTFFLLANEKAIVANSMTLAQLYRSEKDADGFLYFVYASQPAFG</sequence>
<keyword evidence="3" id="KW-0963">Cytoplasm</keyword>
<evidence type="ECO:0000256" key="7">
    <source>
        <dbReference type="ARBA" id="ARBA00023329"/>
    </source>
</evidence>
<dbReference type="Proteomes" id="UP001432322">
    <property type="component" value="Unassembled WGS sequence"/>
</dbReference>
<comment type="caution">
    <text evidence="11">The sequence shown here is derived from an EMBL/GenBank/DDBJ whole genome shotgun (WGS) entry which is preliminary data.</text>
</comment>
<evidence type="ECO:0000256" key="4">
    <source>
        <dbReference type="ARBA" id="ARBA00023006"/>
    </source>
</evidence>
<dbReference type="InterPro" id="IPR004241">
    <property type="entry name" value="Atg8-like"/>
</dbReference>
<keyword evidence="12" id="KW-1185">Reference proteome</keyword>
<evidence type="ECO:0000313" key="12">
    <source>
        <dbReference type="Proteomes" id="UP001432322"/>
    </source>
</evidence>
<comment type="subcellular location">
    <subcellularLocation>
        <location evidence="1">Cytoplasmic vesicle</location>
        <location evidence="1">Autophagosome</location>
    </subcellularLocation>
    <subcellularLocation>
        <location evidence="8">Endomembrane system</location>
        <topology evidence="8">Lipid-anchor</topology>
    </subcellularLocation>
</comment>